<dbReference type="PANTHER" id="PTHR34834:SF2">
    <property type="entry name" value="SPEM FAMILY MEMBER 2"/>
    <property type="match status" value="1"/>
</dbReference>
<dbReference type="Pfam" id="PF15670">
    <property type="entry name" value="Spem1"/>
    <property type="match status" value="2"/>
</dbReference>
<evidence type="ECO:0000313" key="9">
    <source>
        <dbReference type="Proteomes" id="UP000028990"/>
    </source>
</evidence>
<organism evidence="8 9">
    <name type="scientific">Fukomys damarensis</name>
    <name type="common">Damaraland mole rat</name>
    <name type="synonym">Cryptomys damarensis</name>
    <dbReference type="NCBI Taxonomy" id="885580"/>
    <lineage>
        <taxon>Eukaryota</taxon>
        <taxon>Metazoa</taxon>
        <taxon>Chordata</taxon>
        <taxon>Craniata</taxon>
        <taxon>Vertebrata</taxon>
        <taxon>Euteleostomi</taxon>
        <taxon>Mammalia</taxon>
        <taxon>Eutheria</taxon>
        <taxon>Euarchontoglires</taxon>
        <taxon>Glires</taxon>
        <taxon>Rodentia</taxon>
        <taxon>Hystricomorpha</taxon>
        <taxon>Bathyergidae</taxon>
        <taxon>Fukomys</taxon>
    </lineage>
</organism>
<sequence length="1931" mass="212046">MAMAEQLQPGWALYHSPNNNNCQDVGNSILLLLGLIICINIGINMVTLLWGRVRVILRRRFHIICEKETAKSSSPGKPTKLKKQNSPAVHLRCTMDPVKMTMTPPPTRRRRHRHQASPLCCACHQLAWTPDTEVEKPPHQNPTICSHHWEGPKDWEGFQSTPEPWDSWTQDTLEPVPHTIRFQKTVERKPLKSEIRSEQSLEAYVYPVNPSPPCGEAVNHKNTGAGAEAEATQSQAAPPPFLGPSIIPEIPRRHSSARVVYDARDVRRRLRELTREVEALSHCYTFVSGSNAAEGTGKDWVYRSVVGSWLVPPGNDMSAVWIGGGGLRTPPPMENQLWHDTLGFCNQYQESPQDAEDILFLLLGLIILVNISINMATVMWKGLQNVLDKMVYWINQKNEVQASECFPKDPPDKAQDVHIHCVLDPVQVKLARPTHFSSSSCHYLLNCHSRRHRHRRYHQQKPQNHKRFPKGCPIFHNQPYGYKMSPPRPVPFFDLEDQDPSLEELEDPSFPILKYPRQGKGGVYQRMDVPSIVGLWGRQGGILASLPPPSLYLSPELRRLPKHVKAKSELRLQSCGSQGSQSQIYSNVETKQCTHSLLPTRWLPPNSSWVPGGQSPFSSKVRVLRDTWNQHQCGVESSEPPPSLMSRNAQQETQACQEHCSPQSQGWSLLGHVHTQPNCSPHPSMGHSGFGSRDAHEIRGRVADWAEALPGRHPLTTSTSLTVLGEALYQRAPAASSALHPPSSQPLPEVGQAVDPTPPSITFVPLRRNPGGNTSYQVYDSLELKRQLWRHLKGFLRILVHHFFPKGKEISALGSRPVCVRCTADPKNLCSRVSSRFHRHHSFLFRHANHHDSWIPDTNGEKASRCCAMSPQRGQARAPTEAPGGLWKEGAGKAPQVTALKASLPSKAESASQFWKMNKLDMDLFSLPQERKTKTSDHDPAYPPIKAKTQSSAHTSTACIPPPTPDSTPTHVPPPTPSSTPTHAPAPISAPTLAHSQAHIPAHAAGPAPTHAPALIPTHASTPTPAQAPAHTPEHSQAHSSENTSANTPVHPQAYASAHSQNHDPVHTSTQAWSHAKAHIPKHISAQASASTLANSHLIHSYAHTPVPALFSAKAPPRSCASVTPAISPIQAPVPVHALTTTSASVPVPATTSAPVLTPIPSTLATFGPNHSTGRVVYDARRVKQNIFHKCNAQNSGYSRKDLGTLSRPQETQGLESSGTSERTPKQNVGDSPEPPAEPILGYMELGNMEWKVSDDAKNNFSQTKTFPYYSFHPCSSERKNTNSKAPVYPKFLIYTQDAAPSKHCFHSPTTAQSSLPTLTPPCILSLPLVSPKAFVLTHPTNHQKPSNLAQNPTFLPTSKSPQYVPSSHFPTPPQFSTISQSLIQSPELHDNQGLSQDSGFQRTPCLSKDSKIPRNPGLIQNPGLNNNIDLAQDPGLHKNPHLAQNPGLHKNTGFTEDPVLCKNLSPSQNTGLNKKSSITQDCASQKSPGPTQNASVFRIPCFTQPSGLQKNTPFTQTSDLQGNSDFIQDSGVSRSDELNQDTVVYKSQDLSQVTDLEKSPGPCQDSGGNKSMGNIQDPGAHGSLGLIQDSRTQKNPCFVQDTEVNKSSGLMQESSTHRNPDLVQTSGLHKVSGLTQDSRDYKNLGHTQDSGVNKVPGLTQNSDCHRSTDLPQATEVGKRSKLTQNVGVYRSPEQGQDSNLHKCPGINQDPGPQKDAVVAQNSGLPNPPHPDKSGLHKDPGLHENPSLAITTDSVQVLDTHLTPQSTPCLKKSFKYETAPQKESVEHHVSWASVPNNQNSCPSKVQLISTGLQTFSEVPVLVELQPSSRQAGSQDWVYHPVDTVPSAFQNYRQMSMPPKINWRPQCPGPSTRIGHVVFDARQRHLAVGRDKCEALSPRRLCREAPSNSGETTKEWGYQNVMRPSDKEGTNQ</sequence>
<dbReference type="eggNOG" id="ENOG502RKNT">
    <property type="taxonomic scope" value="Eukaryota"/>
</dbReference>
<feature type="transmembrane region" description="Helical" evidence="6">
    <location>
        <begin position="358"/>
        <end position="380"/>
    </location>
</feature>
<evidence type="ECO:0000256" key="6">
    <source>
        <dbReference type="SAM" id="Phobius"/>
    </source>
</evidence>
<feature type="compositionally biased region" description="Polar residues" evidence="5">
    <location>
        <begin position="1393"/>
        <end position="1402"/>
    </location>
</feature>
<feature type="region of interest" description="Disordered" evidence="5">
    <location>
        <begin position="1466"/>
        <end position="1496"/>
    </location>
</feature>
<evidence type="ECO:0000256" key="5">
    <source>
        <dbReference type="SAM" id="MobiDB-lite"/>
    </source>
</evidence>
<dbReference type="PANTHER" id="PTHR34834">
    <property type="entry name" value="SPERMATID MATURATION PROTEIN 1"/>
    <property type="match status" value="1"/>
</dbReference>
<feature type="region of interest" description="Disordered" evidence="5">
    <location>
        <begin position="1198"/>
        <end position="1240"/>
    </location>
</feature>
<evidence type="ECO:0000256" key="3">
    <source>
        <dbReference type="ARBA" id="ARBA00022989"/>
    </source>
</evidence>
<feature type="compositionally biased region" description="Low complexity" evidence="5">
    <location>
        <begin position="979"/>
        <end position="1031"/>
    </location>
</feature>
<reference evidence="8 9" key="1">
    <citation type="submission" date="2013-11" db="EMBL/GenBank/DDBJ databases">
        <title>The Damaraland mole rat (Fukomys damarensis) genome and evolution of African mole rats.</title>
        <authorList>
            <person name="Gladyshev V.N."/>
            <person name="Fang X."/>
        </authorList>
    </citation>
    <scope>NUCLEOTIDE SEQUENCE [LARGE SCALE GENOMIC DNA]</scope>
    <source>
        <tissue evidence="8">Liver</tissue>
    </source>
</reference>
<feature type="region of interest" description="Disordered" evidence="5">
    <location>
        <begin position="1390"/>
        <end position="1452"/>
    </location>
</feature>
<feature type="region of interest" description="Disordered" evidence="5">
    <location>
        <begin position="931"/>
        <end position="1078"/>
    </location>
</feature>
<evidence type="ECO:0000259" key="7">
    <source>
        <dbReference type="Pfam" id="PF15670"/>
    </source>
</evidence>
<evidence type="ECO:0000313" key="8">
    <source>
        <dbReference type="EMBL" id="KFO18830.1"/>
    </source>
</evidence>
<feature type="compositionally biased region" description="Polar residues" evidence="5">
    <location>
        <begin position="1207"/>
        <end position="1230"/>
    </location>
</feature>
<evidence type="ECO:0000256" key="2">
    <source>
        <dbReference type="ARBA" id="ARBA00022692"/>
    </source>
</evidence>
<feature type="region of interest" description="Disordered" evidence="5">
    <location>
        <begin position="1609"/>
        <end position="1747"/>
    </location>
</feature>
<dbReference type="Proteomes" id="UP000028990">
    <property type="component" value="Unassembled WGS sequence"/>
</dbReference>
<feature type="compositionally biased region" description="Polar residues" evidence="5">
    <location>
        <begin position="1038"/>
        <end position="1050"/>
    </location>
</feature>
<feature type="compositionally biased region" description="Basic and acidic residues" evidence="5">
    <location>
        <begin position="1730"/>
        <end position="1742"/>
    </location>
</feature>
<feature type="transmembrane region" description="Helical" evidence="6">
    <location>
        <begin position="29"/>
        <end position="50"/>
    </location>
</feature>
<dbReference type="InterPro" id="IPR031368">
    <property type="entry name" value="SPEM1_N"/>
</dbReference>
<keyword evidence="3 6" id="KW-1133">Transmembrane helix</keyword>
<feature type="compositionally biased region" description="Basic and acidic residues" evidence="5">
    <location>
        <begin position="931"/>
        <end position="940"/>
    </location>
</feature>
<feature type="compositionally biased region" description="Polar residues" evidence="5">
    <location>
        <begin position="948"/>
        <end position="958"/>
    </location>
</feature>
<keyword evidence="4 6" id="KW-0472">Membrane</keyword>
<feature type="compositionally biased region" description="Pro residues" evidence="5">
    <location>
        <begin position="960"/>
        <end position="978"/>
    </location>
</feature>
<dbReference type="EMBL" id="KN125302">
    <property type="protein sequence ID" value="KFO18830.1"/>
    <property type="molecule type" value="Genomic_DNA"/>
</dbReference>
<feature type="region of interest" description="Disordered" evidence="5">
    <location>
        <begin position="215"/>
        <end position="248"/>
    </location>
</feature>
<evidence type="ECO:0000256" key="4">
    <source>
        <dbReference type="ARBA" id="ARBA00023136"/>
    </source>
</evidence>
<protein>
    <recommendedName>
        <fullName evidence="7">Spermatid maturation protein 1 N-terminal domain-containing protein</fullName>
    </recommendedName>
</protein>
<keyword evidence="9" id="KW-1185">Reference proteome</keyword>
<feature type="region of interest" description="Disordered" evidence="5">
    <location>
        <begin position="1902"/>
        <end position="1931"/>
    </location>
</feature>
<feature type="region of interest" description="Disordered" evidence="5">
    <location>
        <begin position="1341"/>
        <end position="1378"/>
    </location>
</feature>
<feature type="compositionally biased region" description="Polar residues" evidence="5">
    <location>
        <begin position="1508"/>
        <end position="1534"/>
    </location>
</feature>
<keyword evidence="2 6" id="KW-0812">Transmembrane</keyword>
<name>A0A091CNU8_FUKDA</name>
<feature type="region of interest" description="Disordered" evidence="5">
    <location>
        <begin position="1508"/>
        <end position="1586"/>
    </location>
</feature>
<proteinExistence type="predicted"/>
<dbReference type="STRING" id="885580.ENSFDAP00000012527"/>
<comment type="subcellular location">
    <subcellularLocation>
        <location evidence="1">Membrane</location>
        <topology evidence="1">Single-pass membrane protein</topology>
    </subcellularLocation>
</comment>
<feature type="domain" description="Spermatid maturation protein 1 N-terminal" evidence="7">
    <location>
        <begin position="16"/>
        <end position="110"/>
    </location>
</feature>
<dbReference type="GO" id="GO:0016020">
    <property type="term" value="C:membrane"/>
    <property type="evidence" value="ECO:0007669"/>
    <property type="project" value="UniProtKB-SubCell"/>
</dbReference>
<feature type="region of interest" description="Disordered" evidence="5">
    <location>
        <begin position="69"/>
        <end position="88"/>
    </location>
</feature>
<gene>
    <name evidence="8" type="ORF">H920_19734</name>
</gene>
<accession>A0A091CNU8</accession>
<feature type="domain" description="Spermatid maturation protein 1 N-terminal" evidence="7">
    <location>
        <begin position="333"/>
        <end position="574"/>
    </location>
</feature>
<evidence type="ECO:0000256" key="1">
    <source>
        <dbReference type="ARBA" id="ARBA00004167"/>
    </source>
</evidence>